<feature type="region of interest" description="Disordered" evidence="1">
    <location>
        <begin position="1"/>
        <end position="44"/>
    </location>
</feature>
<name>A0A8J3WFS6_PLARO</name>
<evidence type="ECO:0000313" key="3">
    <source>
        <dbReference type="EMBL" id="GIH88504.1"/>
    </source>
</evidence>
<evidence type="ECO:0000313" key="4">
    <source>
        <dbReference type="Proteomes" id="UP000655044"/>
    </source>
</evidence>
<accession>A0A8J3WFS6</accession>
<keyword evidence="4" id="KW-1185">Reference proteome</keyword>
<reference evidence="3" key="1">
    <citation type="submission" date="2021-01" db="EMBL/GenBank/DDBJ databases">
        <title>Whole genome shotgun sequence of Planobispora rosea NBRC 15558.</title>
        <authorList>
            <person name="Komaki H."/>
            <person name="Tamura T."/>
        </authorList>
    </citation>
    <scope>NUCLEOTIDE SEQUENCE</scope>
    <source>
        <strain evidence="3">NBRC 15558</strain>
    </source>
</reference>
<evidence type="ECO:0000259" key="2">
    <source>
        <dbReference type="Pfam" id="PF13588"/>
    </source>
</evidence>
<gene>
    <name evidence="3" type="ORF">Pro02_69120</name>
</gene>
<comment type="caution">
    <text evidence="3">The sequence shown here is derived from an EMBL/GenBank/DDBJ whole genome shotgun (WGS) entry which is preliminary data.</text>
</comment>
<protein>
    <recommendedName>
        <fullName evidence="2">Type I restriction enzyme R protein N-terminal domain-containing protein</fullName>
    </recommendedName>
</protein>
<organism evidence="3 4">
    <name type="scientific">Planobispora rosea</name>
    <dbReference type="NCBI Taxonomy" id="35762"/>
    <lineage>
        <taxon>Bacteria</taxon>
        <taxon>Bacillati</taxon>
        <taxon>Actinomycetota</taxon>
        <taxon>Actinomycetes</taxon>
        <taxon>Streptosporangiales</taxon>
        <taxon>Streptosporangiaceae</taxon>
        <taxon>Planobispora</taxon>
    </lineage>
</organism>
<feature type="domain" description="Type I restriction enzyme R protein N-terminal" evidence="2">
    <location>
        <begin position="79"/>
        <end position="168"/>
    </location>
</feature>
<dbReference type="Pfam" id="PF13588">
    <property type="entry name" value="HSDR_N_2"/>
    <property type="match status" value="1"/>
</dbReference>
<dbReference type="Proteomes" id="UP000655044">
    <property type="component" value="Unassembled WGS sequence"/>
</dbReference>
<sequence length="269" mass="30189">MGEDMTEQAAQAIVGDGQAISSPEAPKGSGGSPVKNKREAGTKALPKWEADARDRVRTAVRRYSKPLVDLVARDANEGDTRLLITDFLCEGLGYDKYEDLTTEYQVKGEFADYGIRIDKQLVAFIEVKRCSQKLNAKHLRQVQMYAVNEGVEWMILSNGQVWQVYHMTAGLPVIIDMALEVDLLSDASLAAKTDALFYLTKEAFKRRLIDDLWRARAATSPKSLAQVLLSDVVVEAVRKEVRRQTSYNADVTEIHRILREEVLRSEILS</sequence>
<proteinExistence type="predicted"/>
<evidence type="ECO:0000256" key="1">
    <source>
        <dbReference type="SAM" id="MobiDB-lite"/>
    </source>
</evidence>
<dbReference type="AlphaFoldDB" id="A0A8J3WFS6"/>
<dbReference type="InterPro" id="IPR029464">
    <property type="entry name" value="HSDR_N"/>
</dbReference>
<dbReference type="EMBL" id="BOOI01000082">
    <property type="protein sequence ID" value="GIH88504.1"/>
    <property type="molecule type" value="Genomic_DNA"/>
</dbReference>